<sequence>MAGVAGIGKKLAALKPSIAVTGHGRPMSGEELTRGLENLARDFDRTEIPKEGRYVH</sequence>
<organism evidence="1 2">
    <name type="scientific">Effusibacillus dendaii</name>
    <dbReference type="NCBI Taxonomy" id="2743772"/>
    <lineage>
        <taxon>Bacteria</taxon>
        <taxon>Bacillati</taxon>
        <taxon>Bacillota</taxon>
        <taxon>Bacilli</taxon>
        <taxon>Bacillales</taxon>
        <taxon>Alicyclobacillaceae</taxon>
        <taxon>Effusibacillus</taxon>
    </lineage>
</organism>
<gene>
    <name evidence="1" type="ORF">skT53_35750</name>
</gene>
<dbReference type="Proteomes" id="UP000593802">
    <property type="component" value="Chromosome"/>
</dbReference>
<dbReference type="EMBL" id="AP023366">
    <property type="protein sequence ID" value="BCJ88590.1"/>
    <property type="molecule type" value="Genomic_DNA"/>
</dbReference>
<name>A0A7I8DIV5_9BACL</name>
<dbReference type="AlphaFoldDB" id="A0A7I8DIV5"/>
<keyword evidence="2" id="KW-1185">Reference proteome</keyword>
<evidence type="ECO:0000313" key="1">
    <source>
        <dbReference type="EMBL" id="BCJ88590.1"/>
    </source>
</evidence>
<protein>
    <recommendedName>
        <fullName evidence="3">MBL fold metallo-hydrolase</fullName>
    </recommendedName>
</protein>
<reference evidence="1 2" key="1">
    <citation type="submission" date="2020-08" db="EMBL/GenBank/DDBJ databases">
        <title>Complete Genome Sequence of Effusibacillus dendaii Strain skT53, Isolated from Farmland soil.</title>
        <authorList>
            <person name="Konishi T."/>
            <person name="Kawasaki H."/>
        </authorList>
    </citation>
    <scope>NUCLEOTIDE SEQUENCE [LARGE SCALE GENOMIC DNA]</scope>
    <source>
        <strain evidence="2">skT53</strain>
    </source>
</reference>
<evidence type="ECO:0008006" key="3">
    <source>
        <dbReference type="Google" id="ProtNLM"/>
    </source>
</evidence>
<dbReference type="KEGG" id="eff:skT53_35750"/>
<evidence type="ECO:0000313" key="2">
    <source>
        <dbReference type="Proteomes" id="UP000593802"/>
    </source>
</evidence>
<proteinExistence type="predicted"/>
<accession>A0A7I8DIV5</accession>